<keyword evidence="2" id="KW-1133">Transmembrane helix</keyword>
<proteinExistence type="predicted"/>
<organism evidence="3 4">
    <name type="scientific">Curvularia clavata</name>
    <dbReference type="NCBI Taxonomy" id="95742"/>
    <lineage>
        <taxon>Eukaryota</taxon>
        <taxon>Fungi</taxon>
        <taxon>Dikarya</taxon>
        <taxon>Ascomycota</taxon>
        <taxon>Pezizomycotina</taxon>
        <taxon>Dothideomycetes</taxon>
        <taxon>Pleosporomycetidae</taxon>
        <taxon>Pleosporales</taxon>
        <taxon>Pleosporineae</taxon>
        <taxon>Pleosporaceae</taxon>
        <taxon>Curvularia</taxon>
    </lineage>
</organism>
<evidence type="ECO:0000313" key="3">
    <source>
        <dbReference type="EMBL" id="USP79036.1"/>
    </source>
</evidence>
<dbReference type="VEuPathDB" id="FungiDB:yc1106_06310"/>
<feature type="region of interest" description="Disordered" evidence="1">
    <location>
        <begin position="1"/>
        <end position="30"/>
    </location>
</feature>
<feature type="region of interest" description="Disordered" evidence="1">
    <location>
        <begin position="35"/>
        <end position="54"/>
    </location>
</feature>
<dbReference type="Pfam" id="PF11374">
    <property type="entry name" value="DUF3176"/>
    <property type="match status" value="1"/>
</dbReference>
<dbReference type="PANTHER" id="PTHR35394:SF6">
    <property type="entry name" value="DUF3176 DOMAIN-CONTAINING PROTEIN"/>
    <property type="match status" value="1"/>
</dbReference>
<gene>
    <name evidence="3" type="ORF">yc1106_06310</name>
</gene>
<evidence type="ECO:0000256" key="2">
    <source>
        <dbReference type="SAM" id="Phobius"/>
    </source>
</evidence>
<dbReference type="OrthoDB" id="5376804at2759"/>
<dbReference type="EMBL" id="CP089277">
    <property type="protein sequence ID" value="USP79036.1"/>
    <property type="molecule type" value="Genomic_DNA"/>
</dbReference>
<keyword evidence="2" id="KW-0472">Membrane</keyword>
<keyword evidence="2" id="KW-0812">Transmembrane</keyword>
<dbReference type="Proteomes" id="UP001056012">
    <property type="component" value="Chromosome 4"/>
</dbReference>
<dbReference type="AlphaFoldDB" id="A0A9Q8ZB87"/>
<keyword evidence="4" id="KW-1185">Reference proteome</keyword>
<evidence type="ECO:0000256" key="1">
    <source>
        <dbReference type="SAM" id="MobiDB-lite"/>
    </source>
</evidence>
<reference evidence="3" key="1">
    <citation type="submission" date="2021-12" db="EMBL/GenBank/DDBJ databases">
        <title>Curvularia clavata genome.</title>
        <authorList>
            <person name="Cao Y."/>
        </authorList>
    </citation>
    <scope>NUCLEOTIDE SEQUENCE</scope>
    <source>
        <strain evidence="3">Yc1106</strain>
    </source>
</reference>
<sequence length="564" mass="61959">MEQSEPSARPLLSARGNEERTNQVELLPMSNTAQKSIDAESVKSTHSGLNSKNGGNVSKHMWGQSWTLETLSLVVSILGLAGLIATLLAHQSKPLPQWPQLVTINSIISLFSLLMRTCVGVVLTEGPSSQSNVPTEFAPMSAAVNVGLLQTTGDLTNLLSSGCSSGNCTFSDNGNASFSTLAFTHSCVDITSNIRIVNETQNSGNSTTTYLALDYEYNQTMEWMGETGGEGVLRSWVPSTDLESYVVYFLFRSSQYTTDWRAANCSLFPTVNTYAAAIKDAKLEERELDLVHVKPILSQFPDPPNSDYNLTSSIAVGWSHGITTDYTIRNGKREACEGSDSDGPGMFSFMQHSDDATYVNGTGFTQPSAGWKWSYFPMDCVWLVNRFAYLTITESLDTIFDKKNLTTGYHGGSISGPVHLQVLFEGGNITVSTIDKRMSNLATAMTSIVRTNPDPPDYPVKRPDWMPYNAEGEMWVNTTCVYVRWPWITFPAAEILLSGIFLILVAIDSRGIEPDRLWKSSFLAALFCEVEVDKQLVGKKEMEEMAKSTSVSLAVTSQGLRLIR</sequence>
<feature type="transmembrane region" description="Helical" evidence="2">
    <location>
        <begin position="101"/>
        <end position="123"/>
    </location>
</feature>
<dbReference type="InterPro" id="IPR021514">
    <property type="entry name" value="DUF3176"/>
</dbReference>
<name>A0A9Q8ZB87_CURCL</name>
<accession>A0A9Q8ZB87</accession>
<feature type="compositionally biased region" description="Polar residues" evidence="1">
    <location>
        <begin position="44"/>
        <end position="54"/>
    </location>
</feature>
<dbReference type="PANTHER" id="PTHR35394">
    <property type="entry name" value="DUF3176 DOMAIN-CONTAINING PROTEIN"/>
    <property type="match status" value="1"/>
</dbReference>
<feature type="transmembrane region" description="Helical" evidence="2">
    <location>
        <begin position="70"/>
        <end position="89"/>
    </location>
</feature>
<evidence type="ECO:0000313" key="4">
    <source>
        <dbReference type="Proteomes" id="UP001056012"/>
    </source>
</evidence>
<protein>
    <submittedName>
        <fullName evidence="3">Uncharacterized protein</fullName>
    </submittedName>
</protein>